<sequence>MALPLLLEKHSSLGYHTHPVLYLQTSPIPVLSPCILSSL</sequence>
<organism evidence="1">
    <name type="scientific">Solanum lycopersicum</name>
    <name type="common">Tomato</name>
    <name type="synonym">Lycopersicon esculentum</name>
    <dbReference type="NCBI Taxonomy" id="4081"/>
    <lineage>
        <taxon>Eukaryota</taxon>
        <taxon>Viridiplantae</taxon>
        <taxon>Streptophyta</taxon>
        <taxon>Embryophyta</taxon>
        <taxon>Tracheophyta</taxon>
        <taxon>Spermatophyta</taxon>
        <taxon>Magnoliopsida</taxon>
        <taxon>eudicotyledons</taxon>
        <taxon>Gunneridae</taxon>
        <taxon>Pentapetalae</taxon>
        <taxon>asterids</taxon>
        <taxon>lamiids</taxon>
        <taxon>Solanales</taxon>
        <taxon>Solanaceae</taxon>
        <taxon>Solanoideae</taxon>
        <taxon>Solaneae</taxon>
        <taxon>Solanum</taxon>
        <taxon>Solanum subgen. Lycopersicon</taxon>
    </lineage>
</organism>
<dbReference type="AlphaFoldDB" id="K4BKI2"/>
<name>K4BKI2_SOLLC</name>
<reference evidence="1" key="2">
    <citation type="submission" date="2015-06" db="UniProtKB">
        <authorList>
            <consortium name="EnsemblPlants"/>
        </authorList>
    </citation>
    <scope>IDENTIFICATION</scope>
    <source>
        <strain evidence="1">cv. Heinz 1706</strain>
    </source>
</reference>
<protein>
    <submittedName>
        <fullName evidence="1">Uncharacterized protein</fullName>
    </submittedName>
</protein>
<evidence type="ECO:0000313" key="2">
    <source>
        <dbReference type="Proteomes" id="UP000004994"/>
    </source>
</evidence>
<evidence type="ECO:0000313" key="1">
    <source>
        <dbReference type="EnsemblPlants" id="Solyc03g113290.2.1"/>
    </source>
</evidence>
<dbReference type="HOGENOM" id="CLU_3321005_0_0_1"/>
<dbReference type="Gramene" id="Solyc03g113290.2.1">
    <property type="protein sequence ID" value="Solyc03g113290.2.1"/>
    <property type="gene ID" value="Solyc03g113290.2"/>
</dbReference>
<dbReference type="Proteomes" id="UP000004994">
    <property type="component" value="Chromosome 3"/>
</dbReference>
<accession>K4BKI2</accession>
<proteinExistence type="predicted"/>
<dbReference type="PaxDb" id="4081-Solyc03g113290.2.1"/>
<dbReference type="EnsemblPlants" id="Solyc03g113290.2.1">
    <property type="protein sequence ID" value="Solyc03g113290.2.1"/>
    <property type="gene ID" value="Solyc03g113290.2"/>
</dbReference>
<reference evidence="1" key="1">
    <citation type="journal article" date="2012" name="Nature">
        <title>The tomato genome sequence provides insights into fleshy fruit evolution.</title>
        <authorList>
            <consortium name="Tomato Genome Consortium"/>
        </authorList>
    </citation>
    <scope>NUCLEOTIDE SEQUENCE [LARGE SCALE GENOMIC DNA]</scope>
    <source>
        <strain evidence="1">cv. Heinz 1706</strain>
    </source>
</reference>
<keyword evidence="2" id="KW-1185">Reference proteome</keyword>
<dbReference type="InParanoid" id="K4BKI2"/>